<dbReference type="GO" id="GO:0008126">
    <property type="term" value="F:acetylesterase activity"/>
    <property type="evidence" value="ECO:0007669"/>
    <property type="project" value="TreeGrafter"/>
</dbReference>
<dbReference type="GO" id="GO:0051793">
    <property type="term" value="P:medium-chain fatty acid catabolic process"/>
    <property type="evidence" value="ECO:0007669"/>
    <property type="project" value="TreeGrafter"/>
</dbReference>
<dbReference type="OrthoDB" id="5954035at2759"/>
<gene>
    <name evidence="2" type="ORF">RFULGI_LOCUS9272</name>
</gene>
<dbReference type="Proteomes" id="UP000789396">
    <property type="component" value="Unassembled WGS sequence"/>
</dbReference>
<dbReference type="EMBL" id="CAJVPZ010016277">
    <property type="protein sequence ID" value="CAG8672151.1"/>
    <property type="molecule type" value="Genomic_DNA"/>
</dbReference>
<name>A0A9N9EBS3_9GLOM</name>
<dbReference type="AlphaFoldDB" id="A0A9N9EBS3"/>
<proteinExistence type="inferred from homology"/>
<dbReference type="GO" id="GO:0047372">
    <property type="term" value="F:monoacylglycerol lipase activity"/>
    <property type="evidence" value="ECO:0007669"/>
    <property type="project" value="TreeGrafter"/>
</dbReference>
<dbReference type="InterPro" id="IPR050960">
    <property type="entry name" value="AB_hydrolase_4_sf"/>
</dbReference>
<reference evidence="2" key="1">
    <citation type="submission" date="2021-06" db="EMBL/GenBank/DDBJ databases">
        <authorList>
            <person name="Kallberg Y."/>
            <person name="Tangrot J."/>
            <person name="Rosling A."/>
        </authorList>
    </citation>
    <scope>NUCLEOTIDE SEQUENCE</scope>
    <source>
        <strain evidence="2">IN212</strain>
    </source>
</reference>
<sequence>MFPFLSSPVKIYSNPETVKINVRGKETEEIKLLDYISEKCPSLVGKNAVYYPTLWLPSGHLQSAYAAFANFEGIHLINYERKFVETPDGGQIAVDWTPPISQKPFDNTPTIVVLHGLTGGEKRSKQILETIEDDTSSSEGSTAVD</sequence>
<dbReference type="PANTHER" id="PTHR10794:SF63">
    <property type="entry name" value="ALPHA_BETA HYDROLASE 1, ISOFORM A"/>
    <property type="match status" value="1"/>
</dbReference>
<comment type="caution">
    <text evidence="2">The sequence shown here is derived from an EMBL/GenBank/DDBJ whole genome shotgun (WGS) entry which is preliminary data.</text>
</comment>
<feature type="non-terminal residue" evidence="2">
    <location>
        <position position="1"/>
    </location>
</feature>
<protein>
    <submittedName>
        <fullName evidence="2">16528_t:CDS:1</fullName>
    </submittedName>
</protein>
<evidence type="ECO:0000256" key="1">
    <source>
        <dbReference type="ARBA" id="ARBA00010884"/>
    </source>
</evidence>
<dbReference type="GO" id="GO:0051792">
    <property type="term" value="P:medium-chain fatty acid biosynthetic process"/>
    <property type="evidence" value="ECO:0007669"/>
    <property type="project" value="TreeGrafter"/>
</dbReference>
<accession>A0A9N9EBS3</accession>
<dbReference type="PANTHER" id="PTHR10794">
    <property type="entry name" value="ABHYDROLASE DOMAIN-CONTAINING PROTEIN"/>
    <property type="match status" value="1"/>
</dbReference>
<comment type="similarity">
    <text evidence="1">Belongs to the AB hydrolase superfamily. AB hydrolase 4 family.</text>
</comment>
<dbReference type="SUPFAM" id="SSF53474">
    <property type="entry name" value="alpha/beta-Hydrolases"/>
    <property type="match status" value="1"/>
</dbReference>
<evidence type="ECO:0000313" key="2">
    <source>
        <dbReference type="EMBL" id="CAG8672151.1"/>
    </source>
</evidence>
<keyword evidence="3" id="KW-1185">Reference proteome</keyword>
<dbReference type="InterPro" id="IPR029058">
    <property type="entry name" value="AB_hydrolase_fold"/>
</dbReference>
<organism evidence="2 3">
    <name type="scientific">Racocetra fulgida</name>
    <dbReference type="NCBI Taxonomy" id="60492"/>
    <lineage>
        <taxon>Eukaryota</taxon>
        <taxon>Fungi</taxon>
        <taxon>Fungi incertae sedis</taxon>
        <taxon>Mucoromycota</taxon>
        <taxon>Glomeromycotina</taxon>
        <taxon>Glomeromycetes</taxon>
        <taxon>Diversisporales</taxon>
        <taxon>Gigasporaceae</taxon>
        <taxon>Racocetra</taxon>
    </lineage>
</organism>
<evidence type="ECO:0000313" key="3">
    <source>
        <dbReference type="Proteomes" id="UP000789396"/>
    </source>
</evidence>